<feature type="domain" description="HTH marR-type" evidence="1">
    <location>
        <begin position="1"/>
        <end position="138"/>
    </location>
</feature>
<keyword evidence="3" id="KW-1185">Reference proteome</keyword>
<dbReference type="InterPro" id="IPR000835">
    <property type="entry name" value="HTH_MarR-typ"/>
</dbReference>
<dbReference type="EMBL" id="CP040078">
    <property type="protein sequence ID" value="QCP54922.1"/>
    <property type="molecule type" value="Genomic_DNA"/>
</dbReference>
<dbReference type="InterPro" id="IPR036388">
    <property type="entry name" value="WH-like_DNA-bd_sf"/>
</dbReference>
<reference evidence="2 3" key="1">
    <citation type="submission" date="2019-05" db="EMBL/GenBank/DDBJ databases">
        <title>Burkholderia sp. DHOD12, isolated from subtropical forest soil.</title>
        <authorList>
            <person name="Gao Z.-H."/>
            <person name="Qiu L.-H."/>
        </authorList>
    </citation>
    <scope>NUCLEOTIDE SEQUENCE [LARGE SCALE GENOMIC DNA]</scope>
    <source>
        <strain evidence="2 3">DHOD12</strain>
    </source>
</reference>
<dbReference type="AlphaFoldDB" id="A0A4P8IZV4"/>
<dbReference type="RefSeq" id="WP_137337679.1">
    <property type="nucleotide sequence ID" value="NZ_CP040078.1"/>
</dbReference>
<dbReference type="OrthoDB" id="119252at2"/>
<dbReference type="Pfam" id="PF12802">
    <property type="entry name" value="MarR_2"/>
    <property type="match status" value="1"/>
</dbReference>
<dbReference type="SUPFAM" id="SSF46785">
    <property type="entry name" value="Winged helix' DNA-binding domain"/>
    <property type="match status" value="1"/>
</dbReference>
<proteinExistence type="predicted"/>
<sequence length="139" mass="15774">MRLLCHCGTLRQAARAVTSLYDAQLAKHGIRITQFTILMALDRDEPVSTTQLSDELLLDQTTLSRTLATLRTKRLVAAEAGDDLRMRFWMLTQKGVALLRACESDWKAAQEELYRRAGKRHVKALDEQIYALASKLIED</sequence>
<dbReference type="InterPro" id="IPR036390">
    <property type="entry name" value="WH_DNA-bd_sf"/>
</dbReference>
<dbReference type="Gene3D" id="1.10.10.10">
    <property type="entry name" value="Winged helix-like DNA-binding domain superfamily/Winged helix DNA-binding domain"/>
    <property type="match status" value="1"/>
</dbReference>
<dbReference type="Proteomes" id="UP000298656">
    <property type="component" value="Chromosome 2"/>
</dbReference>
<dbReference type="PROSITE" id="PS50995">
    <property type="entry name" value="HTH_MARR_2"/>
    <property type="match status" value="1"/>
</dbReference>
<name>A0A4P8IZV4_9BURK</name>
<dbReference type="InterPro" id="IPR039422">
    <property type="entry name" value="MarR/SlyA-like"/>
</dbReference>
<organism evidence="2 3">
    <name type="scientific">Trinickia violacea</name>
    <dbReference type="NCBI Taxonomy" id="2571746"/>
    <lineage>
        <taxon>Bacteria</taxon>
        <taxon>Pseudomonadati</taxon>
        <taxon>Pseudomonadota</taxon>
        <taxon>Betaproteobacteria</taxon>
        <taxon>Burkholderiales</taxon>
        <taxon>Burkholderiaceae</taxon>
        <taxon>Trinickia</taxon>
    </lineage>
</organism>
<accession>A0A4P8IZV4</accession>
<gene>
    <name evidence="2" type="ORF">FAZ95_30670</name>
</gene>
<dbReference type="PANTHER" id="PTHR33164">
    <property type="entry name" value="TRANSCRIPTIONAL REGULATOR, MARR FAMILY"/>
    <property type="match status" value="1"/>
</dbReference>
<evidence type="ECO:0000313" key="3">
    <source>
        <dbReference type="Proteomes" id="UP000298656"/>
    </source>
</evidence>
<dbReference type="KEGG" id="tvl:FAZ95_30670"/>
<protein>
    <submittedName>
        <fullName evidence="2">MarR family transcriptional regulator</fullName>
    </submittedName>
</protein>
<dbReference type="SMART" id="SM00347">
    <property type="entry name" value="HTH_MARR"/>
    <property type="match status" value="1"/>
</dbReference>
<evidence type="ECO:0000313" key="2">
    <source>
        <dbReference type="EMBL" id="QCP54922.1"/>
    </source>
</evidence>
<evidence type="ECO:0000259" key="1">
    <source>
        <dbReference type="PROSITE" id="PS50995"/>
    </source>
</evidence>
<dbReference type="PANTHER" id="PTHR33164:SF105">
    <property type="entry name" value="TRANSCRIPTIONAL REPRESSOR PROTEIN-RELATED"/>
    <property type="match status" value="1"/>
</dbReference>
<dbReference type="GO" id="GO:0006950">
    <property type="term" value="P:response to stress"/>
    <property type="evidence" value="ECO:0007669"/>
    <property type="project" value="TreeGrafter"/>
</dbReference>
<dbReference type="GO" id="GO:0003700">
    <property type="term" value="F:DNA-binding transcription factor activity"/>
    <property type="evidence" value="ECO:0007669"/>
    <property type="project" value="InterPro"/>
</dbReference>